<evidence type="ECO:0000259" key="9">
    <source>
        <dbReference type="Pfam" id="PF03639"/>
    </source>
</evidence>
<dbReference type="PROSITE" id="PS52008">
    <property type="entry name" value="GH81"/>
    <property type="match status" value="1"/>
</dbReference>
<evidence type="ECO:0000256" key="1">
    <source>
        <dbReference type="ARBA" id="ARBA00000382"/>
    </source>
</evidence>
<dbReference type="EC" id="3.2.1.39" evidence="3"/>
<comment type="catalytic activity">
    <reaction evidence="1">
        <text>Hydrolysis of (1-&gt;3)-beta-D-glucosidic linkages in (1-&gt;3)-beta-D-glucans.</text>
        <dbReference type="EC" id="3.2.1.39"/>
    </reaction>
</comment>
<sequence>MPRRWKKPFFSSAPFRFPETESVVLPDPSAFFSKRLLSSPLPTNSFFQNFVLNDGDQPEYIHPYLVKSSGAAVGLSFPSRVAEPRWIYQSFVPDISISSFSAPPPTVSDGGDKNHDDHRRRRRHLITSFDDLSVTMDLPGGLRCFLVRGSPYVTMATVGCHKIATGISIATSQDVLYFTSDSQHTKHTLQLTNGRTYLCYSSSPLHVAHTSLSTLVTTADYAGVLRFAYLPDPKYESILDRYCGCYPISGEADLTRPFSVKYKWKTRGTGELLLLGHPLHLRLLVEEDGNASASAVLRNFKYESIDGDLVGVVGRSWVLKADPIPITWYSILGLTEESYGEVISALYRDVDALKPIATTSTYGFGKEAARAARLALIAEEVRFPNLVPAVQLFLENSITPWLEGTFFGNAFLHDASWGGLITKQGAIDGAVDSGFSIYNAHHYHLGYFLYAIAVLSKIDSVWGKAYKGQAYALAKDIVNLDRGPRAHYARLRCFDLWKLHSWEGGLAEFVDGRNQQGTSEAVNAYYAAALLGMAHGDSQLIATASTLAALEIQAAQTWWHVREGQRMYEENFTKENRLVGVLWANKRDSALWFAPPESKDIRLGIHVLPLLPITEVLFRDLGFVREMVDWAAPAMERDDAEESWKGFVHAMEAVYDNQAAARKIRTLSDFDAGNSLSNLLWWLHSRAGSGGEKVMPPPPQGELALGCCRRRLTCCTRRKEEAPPHSGGALACCRKMWACCSRKLLHD</sequence>
<evidence type="ECO:0000256" key="6">
    <source>
        <dbReference type="ARBA" id="ARBA00023295"/>
    </source>
</evidence>
<dbReference type="Pfam" id="PF03639">
    <property type="entry name" value="Glyco_hydro_81"/>
    <property type="match status" value="1"/>
</dbReference>
<feature type="domain" description="Glycosyl hydrolase family 81 N-terminal" evidence="9">
    <location>
        <begin position="38"/>
        <end position="327"/>
    </location>
</feature>
<dbReference type="EMBL" id="LR746269">
    <property type="protein sequence ID" value="CAA7397852.1"/>
    <property type="molecule type" value="Genomic_DNA"/>
</dbReference>
<keyword evidence="4" id="KW-0378">Hydrolase</keyword>
<dbReference type="Gene3D" id="2.70.98.30">
    <property type="entry name" value="Golgi alpha-mannosidase II, domain 4"/>
    <property type="match status" value="1"/>
</dbReference>
<dbReference type="InterPro" id="IPR040720">
    <property type="entry name" value="GH81_C"/>
</dbReference>
<evidence type="ECO:0000313" key="11">
    <source>
        <dbReference type="EMBL" id="CAA7397852.1"/>
    </source>
</evidence>
<dbReference type="GO" id="GO:0042973">
    <property type="term" value="F:glucan endo-1,3-beta-D-glucosidase activity"/>
    <property type="evidence" value="ECO:0007669"/>
    <property type="project" value="UniProtKB-EC"/>
</dbReference>
<name>A0A7I8KK81_SPIIN</name>
<evidence type="ECO:0000256" key="7">
    <source>
        <dbReference type="ARBA" id="ARBA00023316"/>
    </source>
</evidence>
<reference evidence="11" key="1">
    <citation type="submission" date="2020-02" db="EMBL/GenBank/DDBJ databases">
        <authorList>
            <person name="Scholz U."/>
            <person name="Mascher M."/>
            <person name="Fiebig A."/>
        </authorList>
    </citation>
    <scope>NUCLEOTIDE SEQUENCE</scope>
</reference>
<evidence type="ECO:0000256" key="8">
    <source>
        <dbReference type="ARBA" id="ARBA00023326"/>
    </source>
</evidence>
<dbReference type="AlphaFoldDB" id="A0A7I8KK81"/>
<dbReference type="Proteomes" id="UP000663760">
    <property type="component" value="Chromosome 6"/>
</dbReference>
<gene>
    <name evidence="11" type="ORF">SI8410_06008517</name>
</gene>
<dbReference type="OrthoDB" id="4473401at2759"/>
<keyword evidence="12" id="KW-1185">Reference proteome</keyword>
<organism evidence="11 12">
    <name type="scientific">Spirodela intermedia</name>
    <name type="common">Intermediate duckweed</name>
    <dbReference type="NCBI Taxonomy" id="51605"/>
    <lineage>
        <taxon>Eukaryota</taxon>
        <taxon>Viridiplantae</taxon>
        <taxon>Streptophyta</taxon>
        <taxon>Embryophyta</taxon>
        <taxon>Tracheophyta</taxon>
        <taxon>Spermatophyta</taxon>
        <taxon>Magnoliopsida</taxon>
        <taxon>Liliopsida</taxon>
        <taxon>Araceae</taxon>
        <taxon>Lemnoideae</taxon>
        <taxon>Spirodela</taxon>
    </lineage>
</organism>
<evidence type="ECO:0000256" key="2">
    <source>
        <dbReference type="ARBA" id="ARBA00010730"/>
    </source>
</evidence>
<dbReference type="PANTHER" id="PTHR31983">
    <property type="entry name" value="ENDO-1,3(4)-BETA-GLUCANASE 1"/>
    <property type="match status" value="1"/>
</dbReference>
<evidence type="ECO:0000259" key="10">
    <source>
        <dbReference type="Pfam" id="PF17652"/>
    </source>
</evidence>
<protein>
    <recommendedName>
        <fullName evidence="3">glucan endo-1,3-beta-D-glucosidase</fullName>
        <ecNumber evidence="3">3.2.1.39</ecNumber>
    </recommendedName>
</protein>
<evidence type="ECO:0000256" key="3">
    <source>
        <dbReference type="ARBA" id="ARBA00012780"/>
    </source>
</evidence>
<comment type="similarity">
    <text evidence="2">Belongs to the glycosyl hydrolase 81 family.</text>
</comment>
<dbReference type="InterPro" id="IPR005200">
    <property type="entry name" value="Endo-beta-glucanase"/>
</dbReference>
<dbReference type="PANTHER" id="PTHR31983:SF0">
    <property type="entry name" value="GLUCAN ENDO-1,3-BETA-D-GLUCOSIDASE 2"/>
    <property type="match status" value="1"/>
</dbReference>
<feature type="domain" description="Glycosyl hydrolase family 81 C-terminal" evidence="10">
    <location>
        <begin position="336"/>
        <end position="683"/>
    </location>
</feature>
<dbReference type="InterPro" id="IPR040451">
    <property type="entry name" value="GH81_N"/>
</dbReference>
<keyword evidence="5" id="KW-0119">Carbohydrate metabolism</keyword>
<dbReference type="GO" id="GO:0000272">
    <property type="term" value="P:polysaccharide catabolic process"/>
    <property type="evidence" value="ECO:0007669"/>
    <property type="project" value="UniProtKB-KW"/>
</dbReference>
<dbReference type="GO" id="GO:0052861">
    <property type="term" value="F:endo-1,3(4)-beta-glucanase activity"/>
    <property type="evidence" value="ECO:0007669"/>
    <property type="project" value="InterPro"/>
</dbReference>
<evidence type="ECO:0000313" key="12">
    <source>
        <dbReference type="Proteomes" id="UP000663760"/>
    </source>
</evidence>
<evidence type="ECO:0000256" key="5">
    <source>
        <dbReference type="ARBA" id="ARBA00023277"/>
    </source>
</evidence>
<proteinExistence type="inferred from homology"/>
<dbReference type="GO" id="GO:0071555">
    <property type="term" value="P:cell wall organization"/>
    <property type="evidence" value="ECO:0007669"/>
    <property type="project" value="UniProtKB-KW"/>
</dbReference>
<keyword evidence="7" id="KW-0961">Cell wall biogenesis/degradation</keyword>
<evidence type="ECO:0000256" key="4">
    <source>
        <dbReference type="ARBA" id="ARBA00022801"/>
    </source>
</evidence>
<accession>A0A7I8KK81</accession>
<keyword evidence="6" id="KW-0326">Glycosidase</keyword>
<keyword evidence="8" id="KW-0624">Polysaccharide degradation</keyword>
<dbReference type="Pfam" id="PF17652">
    <property type="entry name" value="Glyco_hydro81C"/>
    <property type="match status" value="1"/>
</dbReference>